<gene>
    <name evidence="9" type="ORF">DES41_104455</name>
</gene>
<keyword evidence="2 7" id="KW-0813">Transport</keyword>
<name>A0A368XUT6_9BURK</name>
<evidence type="ECO:0000256" key="1">
    <source>
        <dbReference type="ARBA" id="ARBA00004651"/>
    </source>
</evidence>
<evidence type="ECO:0000256" key="3">
    <source>
        <dbReference type="ARBA" id="ARBA00022475"/>
    </source>
</evidence>
<dbReference type="Proteomes" id="UP000252884">
    <property type="component" value="Unassembled WGS sequence"/>
</dbReference>
<dbReference type="InterPro" id="IPR035906">
    <property type="entry name" value="MetI-like_sf"/>
</dbReference>
<dbReference type="GO" id="GO:0042918">
    <property type="term" value="P:alkanesulfonate transmembrane transport"/>
    <property type="evidence" value="ECO:0007669"/>
    <property type="project" value="UniProtKB-ARBA"/>
</dbReference>
<dbReference type="Gene3D" id="1.10.3720.10">
    <property type="entry name" value="MetI-like"/>
    <property type="match status" value="1"/>
</dbReference>
<dbReference type="PANTHER" id="PTHR30151">
    <property type="entry name" value="ALKANE SULFONATE ABC TRANSPORTER-RELATED, MEMBRANE SUBUNIT"/>
    <property type="match status" value="1"/>
</dbReference>
<evidence type="ECO:0000259" key="8">
    <source>
        <dbReference type="PROSITE" id="PS50928"/>
    </source>
</evidence>
<dbReference type="SUPFAM" id="SSF161098">
    <property type="entry name" value="MetI-like"/>
    <property type="match status" value="1"/>
</dbReference>
<feature type="transmembrane region" description="Helical" evidence="7">
    <location>
        <begin position="252"/>
        <end position="274"/>
    </location>
</feature>
<evidence type="ECO:0000256" key="5">
    <source>
        <dbReference type="ARBA" id="ARBA00022989"/>
    </source>
</evidence>
<comment type="caution">
    <text evidence="9">The sequence shown here is derived from an EMBL/GenBank/DDBJ whole genome shotgun (WGS) entry which is preliminary data.</text>
</comment>
<evidence type="ECO:0000256" key="7">
    <source>
        <dbReference type="RuleBase" id="RU363032"/>
    </source>
</evidence>
<keyword evidence="10" id="KW-1185">Reference proteome</keyword>
<accession>A0A368XUT6</accession>
<dbReference type="PANTHER" id="PTHR30151:SF25">
    <property type="entry name" value="TAURINE TRANSPORT SYSTEM PERMEASE PROTEIN TAUC"/>
    <property type="match status" value="1"/>
</dbReference>
<evidence type="ECO:0000313" key="10">
    <source>
        <dbReference type="Proteomes" id="UP000252884"/>
    </source>
</evidence>
<sequence length="285" mass="31279">MPDSAPAMTVPAAAAVQSAAPVKTSRFRTPGEGNSGAISVATVVTLLALWTIVTNMGWVKPLFLPTPQAVFEQFWQYLTGQANDKPLWQHFLASMFRVFSAFFLACVTAIPVGIAMGMSRWARGIFDPPLEFYRPLPPLAYLPLIIIWFGIDELPKVLLIFLSCFAPLALAARSGMRSAAQEQINAAYSMGASYWQVVRHVVLPAAMPEILVGMRIAIGFGWTTLVAAEMVAANMGLGQMVLNASNFLRTDIVIMGIVVIGVVAYLFDLLMRWVERRVVPWKGRM</sequence>
<protein>
    <submittedName>
        <fullName evidence="9">Taurine transport system permease protein</fullName>
    </submittedName>
</protein>
<comment type="similarity">
    <text evidence="7">Belongs to the binding-protein-dependent transport system permease family.</text>
</comment>
<reference evidence="9 10" key="1">
    <citation type="submission" date="2018-07" db="EMBL/GenBank/DDBJ databases">
        <title>Genomic Encyclopedia of Type Strains, Phase IV (KMG-IV): sequencing the most valuable type-strain genomes for metagenomic binning, comparative biology and taxonomic classification.</title>
        <authorList>
            <person name="Goeker M."/>
        </authorList>
    </citation>
    <scope>NUCLEOTIDE SEQUENCE [LARGE SCALE GENOMIC DNA]</scope>
    <source>
        <strain evidence="9 10">DSM 21634</strain>
    </source>
</reference>
<feature type="transmembrane region" description="Helical" evidence="7">
    <location>
        <begin position="157"/>
        <end position="176"/>
    </location>
</feature>
<keyword evidence="6 7" id="KW-0472">Membrane</keyword>
<comment type="subcellular location">
    <subcellularLocation>
        <location evidence="1 7">Cell membrane</location>
        <topology evidence="1 7">Multi-pass membrane protein</topology>
    </subcellularLocation>
</comment>
<dbReference type="GO" id="GO:0005886">
    <property type="term" value="C:plasma membrane"/>
    <property type="evidence" value="ECO:0007669"/>
    <property type="project" value="UniProtKB-SubCell"/>
</dbReference>
<dbReference type="PROSITE" id="PS50928">
    <property type="entry name" value="ABC_TM1"/>
    <property type="match status" value="1"/>
</dbReference>
<dbReference type="GO" id="GO:0010438">
    <property type="term" value="P:cellular response to sulfur starvation"/>
    <property type="evidence" value="ECO:0007669"/>
    <property type="project" value="TreeGrafter"/>
</dbReference>
<feature type="transmembrane region" description="Helical" evidence="7">
    <location>
        <begin position="132"/>
        <end position="151"/>
    </location>
</feature>
<dbReference type="OrthoDB" id="8138334at2"/>
<dbReference type="CDD" id="cd06261">
    <property type="entry name" value="TM_PBP2"/>
    <property type="match status" value="1"/>
</dbReference>
<proteinExistence type="inferred from homology"/>
<feature type="transmembrane region" description="Helical" evidence="7">
    <location>
        <begin position="36"/>
        <end position="58"/>
    </location>
</feature>
<dbReference type="RefSeq" id="WP_114468835.1">
    <property type="nucleotide sequence ID" value="NZ_QPJK01000004.1"/>
</dbReference>
<keyword evidence="5 7" id="KW-1133">Transmembrane helix</keyword>
<keyword evidence="4 7" id="KW-0812">Transmembrane</keyword>
<dbReference type="Pfam" id="PF00528">
    <property type="entry name" value="BPD_transp_1"/>
    <property type="match status" value="1"/>
</dbReference>
<dbReference type="InterPro" id="IPR000515">
    <property type="entry name" value="MetI-like"/>
</dbReference>
<evidence type="ECO:0000256" key="2">
    <source>
        <dbReference type="ARBA" id="ARBA00022448"/>
    </source>
</evidence>
<feature type="transmembrane region" description="Helical" evidence="7">
    <location>
        <begin position="91"/>
        <end position="112"/>
    </location>
</feature>
<feature type="domain" description="ABC transmembrane type-1" evidence="8">
    <location>
        <begin position="91"/>
        <end position="271"/>
    </location>
</feature>
<dbReference type="AlphaFoldDB" id="A0A368XUT6"/>
<evidence type="ECO:0000256" key="6">
    <source>
        <dbReference type="ARBA" id="ARBA00023136"/>
    </source>
</evidence>
<feature type="transmembrane region" description="Helical" evidence="7">
    <location>
        <begin position="212"/>
        <end position="232"/>
    </location>
</feature>
<evidence type="ECO:0000256" key="4">
    <source>
        <dbReference type="ARBA" id="ARBA00022692"/>
    </source>
</evidence>
<evidence type="ECO:0000313" key="9">
    <source>
        <dbReference type="EMBL" id="RCW71635.1"/>
    </source>
</evidence>
<keyword evidence="3" id="KW-1003">Cell membrane</keyword>
<dbReference type="FunFam" id="1.10.3720.10:FF:000003">
    <property type="entry name" value="Aliphatic sulfonate ABC transporter permease"/>
    <property type="match status" value="1"/>
</dbReference>
<dbReference type="EMBL" id="QPJK01000004">
    <property type="protein sequence ID" value="RCW71635.1"/>
    <property type="molecule type" value="Genomic_DNA"/>
</dbReference>
<organism evidence="9 10">
    <name type="scientific">Pseudorhodoferax soli</name>
    <dbReference type="NCBI Taxonomy" id="545864"/>
    <lineage>
        <taxon>Bacteria</taxon>
        <taxon>Pseudomonadati</taxon>
        <taxon>Pseudomonadota</taxon>
        <taxon>Betaproteobacteria</taxon>
        <taxon>Burkholderiales</taxon>
        <taxon>Comamonadaceae</taxon>
    </lineage>
</organism>